<sequence>MHSNSQTEILAEKAIALFLKTSGATTAADAQKALNKLVAVASQAVETVVGHDAAIDMLDGVKINCSFKHTSNALAVSAPRHLNIMACAPGIQ</sequence>
<comment type="caution">
    <text evidence="1">The sequence shown here is derived from an EMBL/GenBank/DDBJ whole genome shotgun (WGS) entry which is preliminary data.</text>
</comment>
<name>A0A0M0HY36_9VIBR</name>
<proteinExistence type="predicted"/>
<evidence type="ECO:0000313" key="2">
    <source>
        <dbReference type="Proteomes" id="UP000037530"/>
    </source>
</evidence>
<accession>A0A0M0HY36</accession>
<dbReference type="PATRIC" id="fig|171383.3.peg.3058"/>
<dbReference type="STRING" id="171383.AKJ31_14935"/>
<evidence type="ECO:0000313" key="1">
    <source>
        <dbReference type="EMBL" id="KOO06986.1"/>
    </source>
</evidence>
<protein>
    <submittedName>
        <fullName evidence="1">Uncharacterized protein</fullName>
    </submittedName>
</protein>
<dbReference type="EMBL" id="LHPI01000013">
    <property type="protein sequence ID" value="KOO06986.1"/>
    <property type="molecule type" value="Genomic_DNA"/>
</dbReference>
<dbReference type="Proteomes" id="UP000037530">
    <property type="component" value="Unassembled WGS sequence"/>
</dbReference>
<reference evidence="2" key="1">
    <citation type="submission" date="2015-08" db="EMBL/GenBank/DDBJ databases">
        <title>Vibrio galatheae sp. nov., a novel member of the Vibrionaceae family isolated from the Solomon Islands.</title>
        <authorList>
            <person name="Giubergia S."/>
            <person name="Machado H."/>
            <person name="Mateiu R.V."/>
            <person name="Gram L."/>
        </authorList>
    </citation>
    <scope>NUCLEOTIDE SEQUENCE [LARGE SCALE GENOMIC DNA]</scope>
    <source>
        <strain evidence="2">DSM 19134</strain>
    </source>
</reference>
<gene>
    <name evidence="1" type="ORF">AKJ31_14935</name>
</gene>
<organism evidence="1 2">
    <name type="scientific">Vibrio hepatarius</name>
    <dbReference type="NCBI Taxonomy" id="171383"/>
    <lineage>
        <taxon>Bacteria</taxon>
        <taxon>Pseudomonadati</taxon>
        <taxon>Pseudomonadota</taxon>
        <taxon>Gammaproteobacteria</taxon>
        <taxon>Vibrionales</taxon>
        <taxon>Vibrionaceae</taxon>
        <taxon>Vibrio</taxon>
        <taxon>Vibrio oreintalis group</taxon>
    </lineage>
</organism>
<dbReference type="RefSeq" id="WP_053409915.1">
    <property type="nucleotide sequence ID" value="NZ_LHPI01000013.1"/>
</dbReference>
<keyword evidence="2" id="KW-1185">Reference proteome</keyword>
<dbReference type="AlphaFoldDB" id="A0A0M0HY36"/>